<keyword evidence="3" id="KW-1185">Reference proteome</keyword>
<dbReference type="PANTHER" id="PTHR36437">
    <property type="entry name" value="GLYOXALASE/BLEOMYCIN RESISTANCE PROTEIN/DIOXYGENASE"/>
    <property type="match status" value="1"/>
</dbReference>
<dbReference type="PANTHER" id="PTHR36437:SF2">
    <property type="entry name" value="GLYOXALASE_BLEOMYCIN RESISTANCE PROTEIN_DIOXYGENASE"/>
    <property type="match status" value="1"/>
</dbReference>
<comment type="caution">
    <text evidence="2">The sequence shown here is derived from an EMBL/GenBank/DDBJ whole genome shotgun (WGS) entry which is preliminary data.</text>
</comment>
<name>A0ABW0E7T2_9BACT</name>
<dbReference type="EMBL" id="JBHSKT010000001">
    <property type="protein sequence ID" value="MFC5269275.1"/>
    <property type="molecule type" value="Genomic_DNA"/>
</dbReference>
<feature type="domain" description="VOC" evidence="1">
    <location>
        <begin position="2"/>
        <end position="125"/>
    </location>
</feature>
<organism evidence="2 3">
    <name type="scientific">Adhaeribacter terreus</name>
    <dbReference type="NCBI Taxonomy" id="529703"/>
    <lineage>
        <taxon>Bacteria</taxon>
        <taxon>Pseudomonadati</taxon>
        <taxon>Bacteroidota</taxon>
        <taxon>Cytophagia</taxon>
        <taxon>Cytophagales</taxon>
        <taxon>Hymenobacteraceae</taxon>
        <taxon>Adhaeribacter</taxon>
    </lineage>
</organism>
<dbReference type="Proteomes" id="UP001596161">
    <property type="component" value="Unassembled WGS sequence"/>
</dbReference>
<dbReference type="PROSITE" id="PS51819">
    <property type="entry name" value="VOC"/>
    <property type="match status" value="1"/>
</dbReference>
<dbReference type="Pfam" id="PF00903">
    <property type="entry name" value="Glyoxalase"/>
    <property type="match status" value="1"/>
</dbReference>
<dbReference type="InterPro" id="IPR004360">
    <property type="entry name" value="Glyas_Fos-R_dOase_dom"/>
</dbReference>
<reference evidence="3" key="1">
    <citation type="journal article" date="2019" name="Int. J. Syst. Evol. Microbiol.">
        <title>The Global Catalogue of Microorganisms (GCM) 10K type strain sequencing project: providing services to taxonomists for standard genome sequencing and annotation.</title>
        <authorList>
            <consortium name="The Broad Institute Genomics Platform"/>
            <consortium name="The Broad Institute Genome Sequencing Center for Infectious Disease"/>
            <person name="Wu L."/>
            <person name="Ma J."/>
        </authorList>
    </citation>
    <scope>NUCLEOTIDE SEQUENCE [LARGE SCALE GENOMIC DNA]</scope>
    <source>
        <strain evidence="3">KACC 12602</strain>
    </source>
</reference>
<protein>
    <submittedName>
        <fullName evidence="2">VOC family protein</fullName>
    </submittedName>
</protein>
<evidence type="ECO:0000259" key="1">
    <source>
        <dbReference type="PROSITE" id="PS51819"/>
    </source>
</evidence>
<proteinExistence type="predicted"/>
<sequence>MKIALTSVFVHDPKTAFKFYTEVLGFVEKLYVPEQNLAIVASPEEPNGTGLLLEPADSKLAKNYQQGLFAAGIPAIVFGVADIHAEFEKLKANGVNFRQKPVKTGTGTQALFEDTCGNLIQLYQA</sequence>
<dbReference type="RefSeq" id="WP_378015656.1">
    <property type="nucleotide sequence ID" value="NZ_JBHSKT010000001.1"/>
</dbReference>
<gene>
    <name evidence="2" type="ORF">ACFPIB_01550</name>
</gene>
<evidence type="ECO:0000313" key="2">
    <source>
        <dbReference type="EMBL" id="MFC5269275.1"/>
    </source>
</evidence>
<dbReference type="InterPro" id="IPR029068">
    <property type="entry name" value="Glyas_Bleomycin-R_OHBP_Dase"/>
</dbReference>
<dbReference type="Gene3D" id="3.10.180.10">
    <property type="entry name" value="2,3-Dihydroxybiphenyl 1,2-Dioxygenase, domain 1"/>
    <property type="match status" value="1"/>
</dbReference>
<accession>A0ABW0E7T2</accession>
<dbReference type="InterPro" id="IPR037523">
    <property type="entry name" value="VOC_core"/>
</dbReference>
<dbReference type="SUPFAM" id="SSF54593">
    <property type="entry name" value="Glyoxalase/Bleomycin resistance protein/Dihydroxybiphenyl dioxygenase"/>
    <property type="match status" value="1"/>
</dbReference>
<evidence type="ECO:0000313" key="3">
    <source>
        <dbReference type="Proteomes" id="UP001596161"/>
    </source>
</evidence>